<keyword evidence="3" id="KW-1185">Reference proteome</keyword>
<sequence>MKPIAVALATVLAALPAAAMAQDDAYCPERPGINTPPCVTPPGRVSVETAIVDWTRDDSDGARNDSVAIGDTLVRVGLTDRVEARVGWLPFGHSYARDAGSIATADRVGDVSLGVKALLTDPDGGGALAVAVLPFATLPVGRTPIGAGDWGAGVLLPISYSLTDKVALALTPEVDAAVDGDGDGRHLAYSAAAGLSYALTDALTATGEVQALRDDDPAGHATQTVAALSFAYLATPDTQFDIFAAAGLNRNTPDAELYAGIAHRF</sequence>
<organism evidence="2 3">
    <name type="scientific">Sphingomonas oligophenolica</name>
    <dbReference type="NCBI Taxonomy" id="301154"/>
    <lineage>
        <taxon>Bacteria</taxon>
        <taxon>Pseudomonadati</taxon>
        <taxon>Pseudomonadota</taxon>
        <taxon>Alphaproteobacteria</taxon>
        <taxon>Sphingomonadales</taxon>
        <taxon>Sphingomonadaceae</taxon>
        <taxon>Sphingomonas</taxon>
    </lineage>
</organism>
<evidence type="ECO:0000256" key="1">
    <source>
        <dbReference type="SAM" id="SignalP"/>
    </source>
</evidence>
<dbReference type="Proteomes" id="UP000318413">
    <property type="component" value="Unassembled WGS sequence"/>
</dbReference>
<dbReference type="RefSeq" id="WP_140871885.1">
    <property type="nucleotide sequence ID" value="NZ_RCZK01000008.1"/>
</dbReference>
<feature type="chain" id="PRO_5021340520" evidence="1">
    <location>
        <begin position="22"/>
        <end position="265"/>
    </location>
</feature>
<protein>
    <submittedName>
        <fullName evidence="2">Transporter</fullName>
    </submittedName>
</protein>
<accession>A0A502CJW4</accession>
<gene>
    <name evidence="2" type="ORF">EAH84_10925</name>
</gene>
<evidence type="ECO:0000313" key="2">
    <source>
        <dbReference type="EMBL" id="TPG11991.1"/>
    </source>
</evidence>
<feature type="signal peptide" evidence="1">
    <location>
        <begin position="1"/>
        <end position="21"/>
    </location>
</feature>
<dbReference type="AlphaFoldDB" id="A0A502CJW4"/>
<comment type="caution">
    <text evidence="2">The sequence shown here is derived from an EMBL/GenBank/DDBJ whole genome shotgun (WGS) entry which is preliminary data.</text>
</comment>
<reference evidence="2 3" key="1">
    <citation type="journal article" date="2019" name="Environ. Microbiol.">
        <title>Species interactions and distinct microbial communities in high Arctic permafrost affected cryosols are associated with the CH4 and CO2 gas fluxes.</title>
        <authorList>
            <person name="Altshuler I."/>
            <person name="Hamel J."/>
            <person name="Turney S."/>
            <person name="Magnuson E."/>
            <person name="Levesque R."/>
            <person name="Greer C."/>
            <person name="Whyte L.G."/>
        </authorList>
    </citation>
    <scope>NUCLEOTIDE SEQUENCE [LARGE SCALE GENOMIC DNA]</scope>
    <source>
        <strain evidence="2 3">S5.1</strain>
    </source>
</reference>
<dbReference type="Pfam" id="PF13557">
    <property type="entry name" value="Phenol_MetA_deg"/>
    <property type="match status" value="1"/>
</dbReference>
<dbReference type="OrthoDB" id="189778at2"/>
<dbReference type="EMBL" id="RCZK01000008">
    <property type="protein sequence ID" value="TPG11991.1"/>
    <property type="molecule type" value="Genomic_DNA"/>
</dbReference>
<keyword evidence="1" id="KW-0732">Signal</keyword>
<evidence type="ECO:0000313" key="3">
    <source>
        <dbReference type="Proteomes" id="UP000318413"/>
    </source>
</evidence>
<name>A0A502CJW4_9SPHN</name>
<proteinExistence type="predicted"/>
<dbReference type="InterPro" id="IPR025737">
    <property type="entry name" value="FApF"/>
</dbReference>